<dbReference type="RefSeq" id="WP_418161252.1">
    <property type="nucleotide sequence ID" value="NZ_JBBLZC010000026.1"/>
</dbReference>
<dbReference type="Proteomes" id="UP001375743">
    <property type="component" value="Unassembled WGS sequence"/>
</dbReference>
<dbReference type="NCBIfam" id="TIGR00254">
    <property type="entry name" value="GGDEF"/>
    <property type="match status" value="1"/>
</dbReference>
<dbReference type="EC" id="2.7.7.65" evidence="2"/>
<feature type="domain" description="GGDEF" evidence="1">
    <location>
        <begin position="182"/>
        <end position="313"/>
    </location>
</feature>
<dbReference type="CDD" id="cd01949">
    <property type="entry name" value="GGDEF"/>
    <property type="match status" value="1"/>
</dbReference>
<evidence type="ECO:0000313" key="2">
    <source>
        <dbReference type="EMBL" id="MEK0085404.1"/>
    </source>
</evidence>
<dbReference type="PANTHER" id="PTHR46663:SF2">
    <property type="entry name" value="GGDEF DOMAIN-CONTAINING PROTEIN"/>
    <property type="match status" value="1"/>
</dbReference>
<dbReference type="InterPro" id="IPR011006">
    <property type="entry name" value="CheY-like_superfamily"/>
</dbReference>
<dbReference type="Pfam" id="PF00990">
    <property type="entry name" value="GGDEF"/>
    <property type="match status" value="1"/>
</dbReference>
<name>A0ABU8XWG7_9PROT</name>
<dbReference type="SUPFAM" id="SSF52172">
    <property type="entry name" value="CheY-like"/>
    <property type="match status" value="1"/>
</dbReference>
<evidence type="ECO:0000313" key="3">
    <source>
        <dbReference type="Proteomes" id="UP001375743"/>
    </source>
</evidence>
<dbReference type="Gene3D" id="3.30.70.270">
    <property type="match status" value="1"/>
</dbReference>
<accession>A0ABU8XWG7</accession>
<evidence type="ECO:0000259" key="1">
    <source>
        <dbReference type="PROSITE" id="PS50887"/>
    </source>
</evidence>
<dbReference type="EMBL" id="JBBLZC010000026">
    <property type="protein sequence ID" value="MEK0085404.1"/>
    <property type="molecule type" value="Genomic_DNA"/>
</dbReference>
<keyword evidence="2" id="KW-0808">Transferase</keyword>
<protein>
    <submittedName>
        <fullName evidence="2">Diguanylate cyclase</fullName>
        <ecNumber evidence="2">2.7.7.65</ecNumber>
    </submittedName>
</protein>
<dbReference type="InterPro" id="IPR043128">
    <property type="entry name" value="Rev_trsase/Diguanyl_cyclase"/>
</dbReference>
<dbReference type="InterPro" id="IPR029787">
    <property type="entry name" value="Nucleotide_cyclase"/>
</dbReference>
<reference evidence="2 3" key="1">
    <citation type="submission" date="2024-01" db="EMBL/GenBank/DDBJ databases">
        <title>Multi-omics insights into the function and evolution of sodium benzoate biodegradation pathways in Benzoatithermus flavus gen. nov., sp. nov. from hot spring.</title>
        <authorList>
            <person name="Hu C.-J."/>
            <person name="Li W.-J."/>
        </authorList>
    </citation>
    <scope>NUCLEOTIDE SEQUENCE [LARGE SCALE GENOMIC DNA]</scope>
    <source>
        <strain evidence="2 3">SYSU G07066</strain>
    </source>
</reference>
<comment type="caution">
    <text evidence="2">The sequence shown here is derived from an EMBL/GenBank/DDBJ whole genome shotgun (WGS) entry which is preliminary data.</text>
</comment>
<dbReference type="PANTHER" id="PTHR46663">
    <property type="entry name" value="DIGUANYLATE CYCLASE DGCT-RELATED"/>
    <property type="match status" value="1"/>
</dbReference>
<dbReference type="InterPro" id="IPR000160">
    <property type="entry name" value="GGDEF_dom"/>
</dbReference>
<gene>
    <name evidence="2" type="ORF">U1T56_19805</name>
</gene>
<dbReference type="PROSITE" id="PS50887">
    <property type="entry name" value="GGDEF"/>
    <property type="match status" value="1"/>
</dbReference>
<sequence>MAMDLAPLLRPSLAGLAQRNPDQDFPVLLLGGPTLRSTVEELLADAGLVTAHLSAVASVEEALQHLAVDRPAIVFLGVAAPGTGCLNALVRLQAAAPGMPVVPLPNLAEREGASPPCGAVGGCLELDREEVVSLLQQLALLDDRSRQLFYLATHDRLTGLANRWLLEERLRQAILRSDRTGVAGALLFIDLDRFKAINDRYGHAIGDRMLVVAAQRLTQSVRASDTVARWGGDEFAVILEGVHQRSIAEAKGWQLMERLAAPTEITGVTGCLRASVGVALFPDEGRDIHTLFAKADRRMYRAKGRGLVATLLRRA</sequence>
<organism evidence="2 3">
    <name type="scientific">Benzoatithermus flavus</name>
    <dbReference type="NCBI Taxonomy" id="3108223"/>
    <lineage>
        <taxon>Bacteria</taxon>
        <taxon>Pseudomonadati</taxon>
        <taxon>Pseudomonadota</taxon>
        <taxon>Alphaproteobacteria</taxon>
        <taxon>Geminicoccales</taxon>
        <taxon>Geminicoccaceae</taxon>
        <taxon>Benzoatithermus</taxon>
    </lineage>
</organism>
<keyword evidence="3" id="KW-1185">Reference proteome</keyword>
<dbReference type="SMART" id="SM00267">
    <property type="entry name" value="GGDEF"/>
    <property type="match status" value="1"/>
</dbReference>
<dbReference type="SUPFAM" id="SSF55073">
    <property type="entry name" value="Nucleotide cyclase"/>
    <property type="match status" value="1"/>
</dbReference>
<dbReference type="GO" id="GO:0052621">
    <property type="term" value="F:diguanylate cyclase activity"/>
    <property type="evidence" value="ECO:0007669"/>
    <property type="project" value="UniProtKB-EC"/>
</dbReference>
<dbReference type="InterPro" id="IPR052163">
    <property type="entry name" value="DGC-Regulatory_Protein"/>
</dbReference>
<proteinExistence type="predicted"/>
<keyword evidence="2" id="KW-0548">Nucleotidyltransferase</keyword>